<evidence type="ECO:0008006" key="2">
    <source>
        <dbReference type="Google" id="ProtNLM"/>
    </source>
</evidence>
<dbReference type="Gene3D" id="3.40.50.1110">
    <property type="entry name" value="SGNH hydrolase"/>
    <property type="match status" value="1"/>
</dbReference>
<accession>A0A6J4IWC9</accession>
<protein>
    <recommendedName>
        <fullName evidence="2">SGNH/GDSL hydrolase family protein</fullName>
    </recommendedName>
</protein>
<dbReference type="GO" id="GO:0016788">
    <property type="term" value="F:hydrolase activity, acting on ester bonds"/>
    <property type="evidence" value="ECO:0007669"/>
    <property type="project" value="UniProtKB-ARBA"/>
</dbReference>
<dbReference type="AlphaFoldDB" id="A0A6J4IWC9"/>
<sequence>MKRKLFLIALLLLAAVVALEIGLRVFFYQQLKTRHFPLVYRPDSLYTYTYIPNATGYISVPDIEKKFRINNYGHNAEDFTLAKDSSVFRIAVSGASNESGLWLNTNDDYVAVLNQLFKRHGHQVEVLNFSIDGRRTAGNFHYIKNFILQFKPDLILYKNPIPFAVLDKARENYGGYVISYNPTNNVSRKYNRALVDELNRNKLLTSVYDYSFIVRAICRHYLEHAENKGSEFYRYLSIYVEKHFFSEDVGWYEYTPEKSTEELKELAAYTAARHAPLVLITFGESAEEKQMLTSAGLKLLDADLRARKFPRRLQFEHDGHWNEYGHSTVANILYELLLESPLIPEKYKNRNARPAVVTAAQ</sequence>
<gene>
    <name evidence="1" type="ORF">AVDCRST_MAG56-2680</name>
</gene>
<evidence type="ECO:0000313" key="1">
    <source>
        <dbReference type="EMBL" id="CAA9263758.1"/>
    </source>
</evidence>
<dbReference type="EMBL" id="CADCTQ010000233">
    <property type="protein sequence ID" value="CAA9263758.1"/>
    <property type="molecule type" value="Genomic_DNA"/>
</dbReference>
<proteinExistence type="predicted"/>
<organism evidence="1">
    <name type="scientific">uncultured Cytophagales bacterium</name>
    <dbReference type="NCBI Taxonomy" id="158755"/>
    <lineage>
        <taxon>Bacteria</taxon>
        <taxon>Pseudomonadati</taxon>
        <taxon>Bacteroidota</taxon>
        <taxon>Sphingobacteriia</taxon>
        <taxon>Sphingobacteriales</taxon>
        <taxon>environmental samples</taxon>
    </lineage>
</organism>
<name>A0A6J4IWC9_9SPHI</name>
<dbReference type="SUPFAM" id="SSF52266">
    <property type="entry name" value="SGNH hydrolase"/>
    <property type="match status" value="1"/>
</dbReference>
<reference evidence="1" key="1">
    <citation type="submission" date="2020-02" db="EMBL/GenBank/DDBJ databases">
        <authorList>
            <person name="Meier V. D."/>
        </authorList>
    </citation>
    <scope>NUCLEOTIDE SEQUENCE</scope>
    <source>
        <strain evidence="1">AVDCRST_MAG56</strain>
    </source>
</reference>
<dbReference type="InterPro" id="IPR036514">
    <property type="entry name" value="SGNH_hydro_sf"/>
</dbReference>